<dbReference type="RefSeq" id="WP_101466752.1">
    <property type="nucleotide sequence ID" value="NZ_PJMW01000002.1"/>
</dbReference>
<dbReference type="NCBIfam" id="NF042926">
    <property type="entry name" value="capsid_Caudo_1"/>
    <property type="match status" value="1"/>
</dbReference>
<gene>
    <name evidence="1" type="ORF">ATK86_5344</name>
</gene>
<dbReference type="Proteomes" id="UP000233766">
    <property type="component" value="Unassembled WGS sequence"/>
</dbReference>
<keyword evidence="2" id="KW-1185">Reference proteome</keyword>
<protein>
    <recommendedName>
        <fullName evidence="3">Major capsid protein</fullName>
    </recommendedName>
</protein>
<dbReference type="AlphaFoldDB" id="A0A2N3VH07"/>
<evidence type="ECO:0000313" key="2">
    <source>
        <dbReference type="Proteomes" id="UP000233766"/>
    </source>
</evidence>
<evidence type="ECO:0000313" key="1">
    <source>
        <dbReference type="EMBL" id="PKV80907.1"/>
    </source>
</evidence>
<accession>A0A2N3VH07</accession>
<dbReference type="EMBL" id="PJMW01000002">
    <property type="protein sequence ID" value="PKV80907.1"/>
    <property type="molecule type" value="Genomic_DNA"/>
</dbReference>
<comment type="caution">
    <text evidence="1">The sequence shown here is derived from an EMBL/GenBank/DDBJ whole genome shotgun (WGS) entry which is preliminary data.</text>
</comment>
<reference evidence="1 2" key="1">
    <citation type="submission" date="2017-12" db="EMBL/GenBank/DDBJ databases">
        <title>Sequencing the genomes of 1000 Actinobacteria strains.</title>
        <authorList>
            <person name="Klenk H.-P."/>
        </authorList>
    </citation>
    <scope>NUCLEOTIDE SEQUENCE [LARGE SCALE GENOMIC DNA]</scope>
    <source>
        <strain evidence="1 2">DSM 44489</strain>
    </source>
</reference>
<organism evidence="1 2">
    <name type="scientific">Nocardia fluminea</name>
    <dbReference type="NCBI Taxonomy" id="134984"/>
    <lineage>
        <taxon>Bacteria</taxon>
        <taxon>Bacillati</taxon>
        <taxon>Actinomycetota</taxon>
        <taxon>Actinomycetes</taxon>
        <taxon>Mycobacteriales</taxon>
        <taxon>Nocardiaceae</taxon>
        <taxon>Nocardia</taxon>
    </lineage>
</organism>
<proteinExistence type="predicted"/>
<name>A0A2N3VH07_9NOCA</name>
<sequence length="302" mass="32699">MVGTPVAPQYPLAAPTLNGNLITVDLMLKEPTRITQYLSDITLQNFWADRVFAGAGGVSGGALLYSQLMANDLYTERDIQNVEPGGEFPIVTSARPEPKLAVVEKFGGKFDVSDEARDRNDPTLLQQQSTKLGFTINRGIHRRAIATLDASVAAVGSDVQMVGTSWADAAALTLTTTNNAALPAADFAKTQLKADTFELGGRFDLWFVNPQEYYNFHVIYGDKAAAVLQANGVELVSTNRVAAGEAYVIVEGQVGQMRLEKPLTTETWREQGIESTWVQSSVRPLFAVTNPYNVLKVTGLAA</sequence>
<evidence type="ECO:0008006" key="3">
    <source>
        <dbReference type="Google" id="ProtNLM"/>
    </source>
</evidence>
<dbReference type="InterPro" id="IPR049995">
    <property type="entry name" value="Capsid_mycobact-type"/>
</dbReference>
<dbReference type="Pfam" id="PF25209">
    <property type="entry name" value="Phage_capsid_4"/>
    <property type="match status" value="1"/>
</dbReference>
<dbReference type="OrthoDB" id="4367863at2"/>